<feature type="binding site" evidence="7">
    <location>
        <position position="222"/>
    </location>
    <ligand>
        <name>a divalent metal cation</name>
        <dbReference type="ChEBI" id="CHEBI:60240"/>
        <label>1</label>
    </ligand>
</feature>
<comment type="similarity">
    <text evidence="1">Belongs to the metallo-dependent hydrolases superfamily. TatD-type hydrolase family.</text>
</comment>
<keyword evidence="4" id="KW-0378">Hydrolase</keyword>
<dbReference type="InterPro" id="IPR050891">
    <property type="entry name" value="TatD-type_Hydrolase"/>
</dbReference>
<dbReference type="PANTHER" id="PTHR10060">
    <property type="entry name" value="TATD FAMILY DEOXYRIBONUCLEASE"/>
    <property type="match status" value="1"/>
</dbReference>
<proteinExistence type="inferred from homology"/>
<dbReference type="CDD" id="cd01310">
    <property type="entry name" value="TatD_DNAse"/>
    <property type="match status" value="1"/>
</dbReference>
<dbReference type="PANTHER" id="PTHR10060:SF15">
    <property type="entry name" value="DEOXYRIBONUCLEASE TATDN1"/>
    <property type="match status" value="1"/>
</dbReference>
<dbReference type="PROSITE" id="PS01091">
    <property type="entry name" value="TATD_3"/>
    <property type="match status" value="1"/>
</dbReference>
<dbReference type="AlphaFoldDB" id="A0A6J2XR65"/>
<dbReference type="OrthoDB" id="6079689at2759"/>
<evidence type="ECO:0000256" key="7">
    <source>
        <dbReference type="PIRSR" id="PIRSR005902-1"/>
    </source>
</evidence>
<evidence type="ECO:0000256" key="5">
    <source>
        <dbReference type="ARBA" id="ARBA00039767"/>
    </source>
</evidence>
<keyword evidence="8" id="KW-1185">Reference proteome</keyword>
<feature type="binding site" evidence="7">
    <location>
        <position position="152"/>
    </location>
    <ligand>
        <name>a divalent metal cation</name>
        <dbReference type="ChEBI" id="CHEBI:60240"/>
        <label>2</label>
    </ligand>
</feature>
<dbReference type="Proteomes" id="UP000504635">
    <property type="component" value="Unplaced"/>
</dbReference>
<dbReference type="InterPro" id="IPR032466">
    <property type="entry name" value="Metal_Hydrolase"/>
</dbReference>
<dbReference type="Pfam" id="PF01026">
    <property type="entry name" value="TatD_DNase"/>
    <property type="match status" value="1"/>
</dbReference>
<evidence type="ECO:0000256" key="2">
    <source>
        <dbReference type="ARBA" id="ARBA00022722"/>
    </source>
</evidence>
<dbReference type="InterPro" id="IPR018228">
    <property type="entry name" value="DNase_TatD-rel_CS"/>
</dbReference>
<evidence type="ECO:0000256" key="4">
    <source>
        <dbReference type="ARBA" id="ARBA00022801"/>
    </source>
</evidence>
<dbReference type="GO" id="GO:0005829">
    <property type="term" value="C:cytosol"/>
    <property type="evidence" value="ECO:0007669"/>
    <property type="project" value="TreeGrafter"/>
</dbReference>
<sequence>MTWRKRFIDIGANLTDPMYQGIYNGSKKHEPDLNHVLKRSWDSGLEKIIITGGSLEESEKAIQMSKTDDKLYATVGCHPTRCYEFESNNQDPIKYLESLGNLVKENRSKVVALGECGLDYDRLQFCDKDTQKKYFNRQLQLNETFKLPLFLHCRNAASDVFAILSSHDFTGVVHSFDGTLDEAIKFITLGYYIGINGCSLKSEENLQTIKDIPSEKILIETDCPWCEIRPTHAGYKYISEENKSIPSVKKEKWKQDHMVKSRNEPTNIGQVLDVIAAVKNEPVPELGRQIHENTLKLFFKQ</sequence>
<dbReference type="SUPFAM" id="SSF51556">
    <property type="entry name" value="Metallo-dependent hydrolases"/>
    <property type="match status" value="1"/>
</dbReference>
<reference evidence="9" key="1">
    <citation type="submission" date="2025-08" db="UniProtKB">
        <authorList>
            <consortium name="RefSeq"/>
        </authorList>
    </citation>
    <scope>IDENTIFICATION</scope>
    <source>
        <tissue evidence="9">Gonads</tissue>
    </source>
</reference>
<dbReference type="PIRSF" id="PIRSF005902">
    <property type="entry name" value="DNase_TatD"/>
    <property type="match status" value="1"/>
</dbReference>
<accession>A0A6J2XR65</accession>
<feature type="binding site" evidence="7">
    <location>
        <position position="115"/>
    </location>
    <ligand>
        <name>a divalent metal cation</name>
        <dbReference type="ChEBI" id="CHEBI:60240"/>
        <label>1</label>
    </ligand>
</feature>
<evidence type="ECO:0000256" key="3">
    <source>
        <dbReference type="ARBA" id="ARBA00022723"/>
    </source>
</evidence>
<comment type="function">
    <text evidence="6">Deoxyribonuclease which catalyzes (in vitro) the decatenation of kinetoplast DNA, which are circular DNA catenated to each other, producing linear DNA molecules. Plays an important role in chromosomal segregation and cell cycle progression during eye development probably via its DNA decatenation activity.</text>
</comment>
<dbReference type="InterPro" id="IPR001130">
    <property type="entry name" value="TatD-like"/>
</dbReference>
<dbReference type="GO" id="GO:0046872">
    <property type="term" value="F:metal ion binding"/>
    <property type="evidence" value="ECO:0007669"/>
    <property type="project" value="UniProtKB-KW"/>
</dbReference>
<dbReference type="Gene3D" id="3.20.20.140">
    <property type="entry name" value="Metal-dependent hydrolases"/>
    <property type="match status" value="1"/>
</dbReference>
<protein>
    <recommendedName>
        <fullName evidence="5">Deoxyribonuclease TATDN1</fullName>
    </recommendedName>
</protein>
<dbReference type="FunCoup" id="A0A6J2XR65">
    <property type="interactions" value="1438"/>
</dbReference>
<dbReference type="GeneID" id="115880752"/>
<keyword evidence="2" id="KW-0540">Nuclease</keyword>
<evidence type="ECO:0000256" key="1">
    <source>
        <dbReference type="ARBA" id="ARBA00009275"/>
    </source>
</evidence>
<feature type="binding site" evidence="7">
    <location>
        <position position="174"/>
    </location>
    <ligand>
        <name>a divalent metal cation</name>
        <dbReference type="ChEBI" id="CHEBI:60240"/>
        <label>2</label>
    </ligand>
</feature>
<gene>
    <name evidence="9" type="primary">LOC115880752</name>
</gene>
<evidence type="ECO:0000313" key="9">
    <source>
        <dbReference type="RefSeq" id="XP_030753892.1"/>
    </source>
</evidence>
<dbReference type="InParanoid" id="A0A6J2XR65"/>
<dbReference type="GO" id="GO:0008296">
    <property type="term" value="F:3'-5'-DNA exonuclease activity"/>
    <property type="evidence" value="ECO:0007669"/>
    <property type="project" value="TreeGrafter"/>
</dbReference>
<evidence type="ECO:0000256" key="6">
    <source>
        <dbReference type="ARBA" id="ARBA00045223"/>
    </source>
</evidence>
<evidence type="ECO:0000313" key="8">
    <source>
        <dbReference type="Proteomes" id="UP000504635"/>
    </source>
</evidence>
<name>A0A6J2XR65_SITOR</name>
<dbReference type="KEGG" id="soy:115880752"/>
<keyword evidence="3 7" id="KW-0479">Metal-binding</keyword>
<organism evidence="8 9">
    <name type="scientific">Sitophilus oryzae</name>
    <name type="common">Rice weevil</name>
    <name type="synonym">Curculio oryzae</name>
    <dbReference type="NCBI Taxonomy" id="7048"/>
    <lineage>
        <taxon>Eukaryota</taxon>
        <taxon>Metazoa</taxon>
        <taxon>Ecdysozoa</taxon>
        <taxon>Arthropoda</taxon>
        <taxon>Hexapoda</taxon>
        <taxon>Insecta</taxon>
        <taxon>Pterygota</taxon>
        <taxon>Neoptera</taxon>
        <taxon>Endopterygota</taxon>
        <taxon>Coleoptera</taxon>
        <taxon>Polyphaga</taxon>
        <taxon>Cucujiformia</taxon>
        <taxon>Curculionidae</taxon>
        <taxon>Dryophthorinae</taxon>
        <taxon>Sitophilus</taxon>
    </lineage>
</organism>
<dbReference type="RefSeq" id="XP_030753892.1">
    <property type="nucleotide sequence ID" value="XM_030898032.1"/>
</dbReference>